<feature type="region of interest" description="Disordered" evidence="1">
    <location>
        <begin position="517"/>
        <end position="540"/>
    </location>
</feature>
<name>A0A5S9F3X9_UABAM</name>
<accession>A0A5S9F3X9</accession>
<gene>
    <name evidence="2" type="ORF">UABAM_03329</name>
</gene>
<evidence type="ECO:0000256" key="1">
    <source>
        <dbReference type="SAM" id="MobiDB-lite"/>
    </source>
</evidence>
<dbReference type="KEGG" id="uam:UABAM_03329"/>
<evidence type="ECO:0000313" key="2">
    <source>
        <dbReference type="EMBL" id="BBM84968.1"/>
    </source>
</evidence>
<evidence type="ECO:0000313" key="3">
    <source>
        <dbReference type="Proteomes" id="UP000326354"/>
    </source>
</evidence>
<dbReference type="Proteomes" id="UP000326354">
    <property type="component" value="Chromosome"/>
</dbReference>
<dbReference type="EMBL" id="AP019860">
    <property type="protein sequence ID" value="BBM84968.1"/>
    <property type="molecule type" value="Genomic_DNA"/>
</dbReference>
<dbReference type="RefSeq" id="WP_151969092.1">
    <property type="nucleotide sequence ID" value="NZ_AP019860.1"/>
</dbReference>
<proteinExistence type="predicted"/>
<sequence>MKEDLLFGRIALLNNIINQEQLDAALNLQKKSKPMRSVSYILRQKGQIKRSQVKAILQAQKKNLPRPVKSPEERKEDMAFGYIAFRHDYLTINDLVKCLKLQGDVAKRGLLFRLSEILYNDEYLTYEQIEEVVQLQQDKILPCSQCQTPYNIVGLPAKARFPCRKCQKIIEVPESLASEDESELLEKYKSDIEEGILKIQQMPVVQAVVEDEEDEDKSTEQETTTDKDETSEIASPQEETQEQISTSESTASEDFETSEETTAQQDTEEEKSETQPSEDLEEDEAAAEDEFSETQTEEEDEAAAEDEFSETQTEEDEDEAAAEDEFSETQPEEDEDEAAAEDEFSETQPEEDEAYDLISRRKHDIDQSEERIEEEVFAEVESTSSSEIKHAWPREISLDTDEMYAQEMPDLEDVTAKATEKMKNDYNNQLKRKAEFSITTSDLSFFPEDTNTTNLEIGALQSLTSFSDDEFSVMEDDFFEQTVYKKDQEEVSRIDTSDLNNNRFSFTSKMKVETKNEDDVVSLSSAKKKAKKKTQKKDRRTQMLRMNLELSDEDPDELFEDDMISIGPDVLKKHKKKRK</sequence>
<dbReference type="AlphaFoldDB" id="A0A5S9F3X9"/>
<protein>
    <submittedName>
        <fullName evidence="2">Uncharacterized protein</fullName>
    </submittedName>
</protein>
<feature type="compositionally biased region" description="Low complexity" evidence="1">
    <location>
        <begin position="235"/>
        <end position="250"/>
    </location>
</feature>
<feature type="compositionally biased region" description="Acidic residues" evidence="1">
    <location>
        <begin position="266"/>
        <end position="355"/>
    </location>
</feature>
<organism evidence="2 3">
    <name type="scientific">Uabimicrobium amorphum</name>
    <dbReference type="NCBI Taxonomy" id="2596890"/>
    <lineage>
        <taxon>Bacteria</taxon>
        <taxon>Pseudomonadati</taxon>
        <taxon>Planctomycetota</taxon>
        <taxon>Candidatus Uabimicrobiia</taxon>
        <taxon>Candidatus Uabimicrobiales</taxon>
        <taxon>Candidatus Uabimicrobiaceae</taxon>
        <taxon>Candidatus Uabimicrobium</taxon>
    </lineage>
</organism>
<feature type="compositionally biased region" description="Basic and acidic residues" evidence="1">
    <location>
        <begin position="218"/>
        <end position="230"/>
    </location>
</feature>
<feature type="region of interest" description="Disordered" evidence="1">
    <location>
        <begin position="209"/>
        <end position="393"/>
    </location>
</feature>
<reference evidence="2 3" key="1">
    <citation type="submission" date="2019-08" db="EMBL/GenBank/DDBJ databases">
        <title>Complete genome sequence of Candidatus Uab amorphum.</title>
        <authorList>
            <person name="Shiratori T."/>
            <person name="Suzuki S."/>
            <person name="Kakizawa Y."/>
            <person name="Ishida K."/>
        </authorList>
    </citation>
    <scope>NUCLEOTIDE SEQUENCE [LARGE SCALE GENOMIC DNA]</scope>
    <source>
        <strain evidence="2 3">SRT547</strain>
    </source>
</reference>
<feature type="compositionally biased region" description="Basic residues" evidence="1">
    <location>
        <begin position="526"/>
        <end position="539"/>
    </location>
</feature>
<keyword evidence="3" id="KW-1185">Reference proteome</keyword>